<comment type="caution">
    <text evidence="1">The sequence shown here is derived from an EMBL/GenBank/DDBJ whole genome shotgun (WGS) entry which is preliminary data.</text>
</comment>
<reference evidence="1 2" key="1">
    <citation type="submission" date="2018-03" db="EMBL/GenBank/DDBJ databases">
        <title>Genomic Encyclopedia of Type Strains, Phase III (KMG-III): the genomes of soil and plant-associated and newly described type strains.</title>
        <authorList>
            <person name="Whitman W."/>
        </authorList>
    </citation>
    <scope>NUCLEOTIDE SEQUENCE [LARGE SCALE GENOMIC DNA]</scope>
    <source>
        <strain evidence="1 2">CGMCC 1.12259</strain>
    </source>
</reference>
<dbReference type="Proteomes" id="UP000242682">
    <property type="component" value="Unassembled WGS sequence"/>
</dbReference>
<accession>A0A2P8GCH9</accession>
<dbReference type="AlphaFoldDB" id="A0A2P8GCH9"/>
<name>A0A2P8GCH9_9BACL</name>
<dbReference type="OrthoDB" id="2636416at2"/>
<dbReference type="RefSeq" id="WP_106534260.1">
    <property type="nucleotide sequence ID" value="NZ_PYAT01000011.1"/>
</dbReference>
<sequence length="109" mass="12753">MDIQAKRDLLKDKFGNYYIVSNATGDELTVVNVAVYYAFKHMLDESLITKVNEKYPNKVAIGKYLADLAEEHIERLESPESEGRIYDFKEVQKHYKLHVKPIYDKSLHM</sequence>
<evidence type="ECO:0000313" key="2">
    <source>
        <dbReference type="Proteomes" id="UP000242682"/>
    </source>
</evidence>
<protein>
    <submittedName>
        <fullName evidence="1">Uncharacterized protein</fullName>
    </submittedName>
</protein>
<organism evidence="1 2">
    <name type="scientific">Planomicrobium soli</name>
    <dbReference type="NCBI Taxonomy" id="1176648"/>
    <lineage>
        <taxon>Bacteria</taxon>
        <taxon>Bacillati</taxon>
        <taxon>Bacillota</taxon>
        <taxon>Bacilli</taxon>
        <taxon>Bacillales</taxon>
        <taxon>Caryophanaceae</taxon>
        <taxon>Planomicrobium</taxon>
    </lineage>
</organism>
<keyword evidence="2" id="KW-1185">Reference proteome</keyword>
<evidence type="ECO:0000313" key="1">
    <source>
        <dbReference type="EMBL" id="PSL31679.1"/>
    </source>
</evidence>
<dbReference type="EMBL" id="PYAT01000011">
    <property type="protein sequence ID" value="PSL31679.1"/>
    <property type="molecule type" value="Genomic_DNA"/>
</dbReference>
<proteinExistence type="predicted"/>
<gene>
    <name evidence="1" type="ORF">B0H99_11162</name>
</gene>